<protein>
    <submittedName>
        <fullName evidence="2">Dihydropyrimidinase-related protein 2</fullName>
    </submittedName>
</protein>
<feature type="region of interest" description="Disordered" evidence="1">
    <location>
        <begin position="76"/>
        <end position="98"/>
    </location>
</feature>
<evidence type="ECO:0000313" key="3">
    <source>
        <dbReference type="Proteomes" id="UP000325081"/>
    </source>
</evidence>
<organism evidence="2 3">
    <name type="scientific">Striga asiatica</name>
    <name type="common">Asiatic witchweed</name>
    <name type="synonym">Buchnera asiatica</name>
    <dbReference type="NCBI Taxonomy" id="4170"/>
    <lineage>
        <taxon>Eukaryota</taxon>
        <taxon>Viridiplantae</taxon>
        <taxon>Streptophyta</taxon>
        <taxon>Embryophyta</taxon>
        <taxon>Tracheophyta</taxon>
        <taxon>Spermatophyta</taxon>
        <taxon>Magnoliopsida</taxon>
        <taxon>eudicotyledons</taxon>
        <taxon>Gunneridae</taxon>
        <taxon>Pentapetalae</taxon>
        <taxon>asterids</taxon>
        <taxon>lamiids</taxon>
        <taxon>Lamiales</taxon>
        <taxon>Orobanchaceae</taxon>
        <taxon>Buchnereae</taxon>
        <taxon>Striga</taxon>
    </lineage>
</organism>
<feature type="compositionally biased region" description="Basic residues" evidence="1">
    <location>
        <begin position="1"/>
        <end position="12"/>
    </location>
</feature>
<dbReference type="EMBL" id="BKCP01009403">
    <property type="protein sequence ID" value="GER50772.1"/>
    <property type="molecule type" value="Genomic_DNA"/>
</dbReference>
<dbReference type="AlphaFoldDB" id="A0A5A7R0E6"/>
<accession>A0A5A7R0E6</accession>
<gene>
    <name evidence="2" type="ORF">STAS_28092</name>
</gene>
<name>A0A5A7R0E6_STRAF</name>
<keyword evidence="3" id="KW-1185">Reference proteome</keyword>
<comment type="caution">
    <text evidence="2">The sequence shown here is derived from an EMBL/GenBank/DDBJ whole genome shotgun (WGS) entry which is preliminary data.</text>
</comment>
<feature type="compositionally biased region" description="Basic and acidic residues" evidence="1">
    <location>
        <begin position="80"/>
        <end position="93"/>
    </location>
</feature>
<dbReference type="Proteomes" id="UP000325081">
    <property type="component" value="Unassembled WGS sequence"/>
</dbReference>
<proteinExistence type="predicted"/>
<sequence length="126" mass="14078">MRPGVCRKRSSRVLRESSGLREIGDSSPGELKRRTIKPKKRQQIPPEVAEVQEFFTLVFRGVPEGRVFCRKRCSGRSVTPKKEQRVPPEKMQHPPELGSSVTCAVVGRVVAGRRKGDFRQGPAGGR</sequence>
<feature type="compositionally biased region" description="Basic and acidic residues" evidence="1">
    <location>
        <begin position="13"/>
        <end position="24"/>
    </location>
</feature>
<evidence type="ECO:0000256" key="1">
    <source>
        <dbReference type="SAM" id="MobiDB-lite"/>
    </source>
</evidence>
<reference evidence="3" key="1">
    <citation type="journal article" date="2019" name="Curr. Biol.">
        <title>Genome Sequence of Striga asiatica Provides Insight into the Evolution of Plant Parasitism.</title>
        <authorList>
            <person name="Yoshida S."/>
            <person name="Kim S."/>
            <person name="Wafula E.K."/>
            <person name="Tanskanen J."/>
            <person name="Kim Y.M."/>
            <person name="Honaas L."/>
            <person name="Yang Z."/>
            <person name="Spallek T."/>
            <person name="Conn C.E."/>
            <person name="Ichihashi Y."/>
            <person name="Cheong K."/>
            <person name="Cui S."/>
            <person name="Der J.P."/>
            <person name="Gundlach H."/>
            <person name="Jiao Y."/>
            <person name="Hori C."/>
            <person name="Ishida J.K."/>
            <person name="Kasahara H."/>
            <person name="Kiba T."/>
            <person name="Kim M.S."/>
            <person name="Koo N."/>
            <person name="Laohavisit A."/>
            <person name="Lee Y.H."/>
            <person name="Lumba S."/>
            <person name="McCourt P."/>
            <person name="Mortimer J.C."/>
            <person name="Mutuku J.M."/>
            <person name="Nomura T."/>
            <person name="Sasaki-Sekimoto Y."/>
            <person name="Seto Y."/>
            <person name="Wang Y."/>
            <person name="Wakatake T."/>
            <person name="Sakakibara H."/>
            <person name="Demura T."/>
            <person name="Yamaguchi S."/>
            <person name="Yoneyama K."/>
            <person name="Manabe R.I."/>
            <person name="Nelson D.C."/>
            <person name="Schulman A.H."/>
            <person name="Timko M.P."/>
            <person name="dePamphilis C.W."/>
            <person name="Choi D."/>
            <person name="Shirasu K."/>
        </authorList>
    </citation>
    <scope>NUCLEOTIDE SEQUENCE [LARGE SCALE GENOMIC DNA]</scope>
    <source>
        <strain evidence="3">cv. UVA1</strain>
    </source>
</reference>
<feature type="region of interest" description="Disordered" evidence="1">
    <location>
        <begin position="1"/>
        <end position="44"/>
    </location>
</feature>
<evidence type="ECO:0000313" key="2">
    <source>
        <dbReference type="EMBL" id="GER50772.1"/>
    </source>
</evidence>